<accession>A0A967EFB8</accession>
<sequence length="137" mass="14941">MKSALLAASILIGTTVPQSGHAQEVRELSAPIVTYTAVINKNADALELTEAQRADLAQWMDRKPAQRKAVEAEALAARAALRAAIDTGAPRVERQTLADRIGALEAQLVMMRSDCTDHWRSVLTEEQFARMLAMARS</sequence>
<dbReference type="Pfam" id="PF07813">
    <property type="entry name" value="LTXXQ"/>
    <property type="match status" value="1"/>
</dbReference>
<dbReference type="InterPro" id="IPR012899">
    <property type="entry name" value="LTXXQ"/>
</dbReference>
<evidence type="ECO:0008006" key="3">
    <source>
        <dbReference type="Google" id="ProtNLM"/>
    </source>
</evidence>
<protein>
    <recommendedName>
        <fullName evidence="3">LTXXQ motif family protein</fullName>
    </recommendedName>
</protein>
<evidence type="ECO:0000313" key="2">
    <source>
        <dbReference type="Proteomes" id="UP000639775"/>
    </source>
</evidence>
<name>A0A967EFB8_9RHOB</name>
<dbReference type="Proteomes" id="UP000639775">
    <property type="component" value="Unassembled WGS sequence"/>
</dbReference>
<gene>
    <name evidence="1" type="ORF">HAT86_04030</name>
</gene>
<dbReference type="EMBL" id="JAAORB010000004">
    <property type="protein sequence ID" value="NHQ73636.1"/>
    <property type="molecule type" value="Genomic_DNA"/>
</dbReference>
<evidence type="ECO:0000313" key="1">
    <source>
        <dbReference type="EMBL" id="NHQ73636.1"/>
    </source>
</evidence>
<reference evidence="1" key="1">
    <citation type="submission" date="2020-03" db="EMBL/GenBank/DDBJ databases">
        <title>Roseovarius gahaiensis sp. nov., isolated from Gahai Saline Lake, China.</title>
        <authorList>
            <person name="Sun X."/>
        </authorList>
    </citation>
    <scope>NUCLEOTIDE SEQUENCE</scope>
    <source>
        <strain evidence="1">GH877</strain>
    </source>
</reference>
<dbReference type="RefSeq" id="WP_167193655.1">
    <property type="nucleotide sequence ID" value="NZ_JAAORB010000004.1"/>
</dbReference>
<organism evidence="1 2">
    <name type="scientific">Roseovarius gahaiensis</name>
    <dbReference type="NCBI Taxonomy" id="2716691"/>
    <lineage>
        <taxon>Bacteria</taxon>
        <taxon>Pseudomonadati</taxon>
        <taxon>Pseudomonadota</taxon>
        <taxon>Alphaproteobacteria</taxon>
        <taxon>Rhodobacterales</taxon>
        <taxon>Roseobacteraceae</taxon>
        <taxon>Roseovarius</taxon>
    </lineage>
</organism>
<proteinExistence type="predicted"/>
<dbReference type="Gene3D" id="1.20.120.1490">
    <property type="match status" value="1"/>
</dbReference>
<comment type="caution">
    <text evidence="1">The sequence shown here is derived from an EMBL/GenBank/DDBJ whole genome shotgun (WGS) entry which is preliminary data.</text>
</comment>
<dbReference type="AlphaFoldDB" id="A0A967EFB8"/>
<keyword evidence="2" id="KW-1185">Reference proteome</keyword>